<dbReference type="FunFam" id="2.30.30.140:FF:000026">
    <property type="entry name" value="SAGA-associated factor 29 homolog"/>
    <property type="match status" value="1"/>
</dbReference>
<sequence length="298" mass="33002">MGRTPGAKNKASTSAGSPRSPRPESGGPVRRRLRLPELVELSLTPYPLSLSTEMIMAMNAEASTIQAKLKSLYVTARSDAEKEAQLIRNALASIYEIRTIRNELRLQAKHSGNKETIRRGALMKMLQNTAQTLPLWIGSPGEEPPALCGAVQAESNYAAKAGDMVAALYRGSDGEENWILAEVISYNSSSSKYEVEDIDEEQRERMVLSRRRVIPLPTMRANPDTQPEALFHEGDIVNAIYPQTTCFYKGVVKSSPATAVDDYEILFEDSSYADGFAPPLRVAQRYVIGYKEKKSKKE</sequence>
<evidence type="ECO:0000256" key="1">
    <source>
        <dbReference type="ARBA" id="ARBA00004123"/>
    </source>
</evidence>
<dbReference type="PROSITE" id="PS51518">
    <property type="entry name" value="SGF29_C"/>
    <property type="match status" value="1"/>
</dbReference>
<dbReference type="Proteomes" id="UP000440578">
    <property type="component" value="Unassembled WGS sequence"/>
</dbReference>
<dbReference type="InterPro" id="IPR010750">
    <property type="entry name" value="SGF29_tudor-like_dom"/>
</dbReference>
<keyword evidence="2" id="KW-0805">Transcription regulation</keyword>
<keyword evidence="4" id="KW-0804">Transcription</keyword>
<feature type="compositionally biased region" description="Low complexity" evidence="6">
    <location>
        <begin position="14"/>
        <end position="28"/>
    </location>
</feature>
<dbReference type="Pfam" id="PF07039">
    <property type="entry name" value="SGF29_Tudor"/>
    <property type="match status" value="1"/>
</dbReference>
<proteinExistence type="predicted"/>
<evidence type="ECO:0000313" key="9">
    <source>
        <dbReference type="Proteomes" id="UP000440578"/>
    </source>
</evidence>
<comment type="caution">
    <text evidence="8">The sequence shown here is derived from an EMBL/GenBank/DDBJ whole genome shotgun (WGS) entry which is preliminary data.</text>
</comment>
<gene>
    <name evidence="8" type="primary">SGF29</name>
    <name evidence="8" type="ORF">FJT64_002394</name>
</gene>
<keyword evidence="5" id="KW-0539">Nucleus</keyword>
<keyword evidence="9" id="KW-1185">Reference proteome</keyword>
<evidence type="ECO:0000259" key="7">
    <source>
        <dbReference type="PROSITE" id="PS51518"/>
    </source>
</evidence>
<dbReference type="PANTHER" id="PTHR21539:SF0">
    <property type="entry name" value="SAGA-ASSOCIATED FACTOR 29"/>
    <property type="match status" value="1"/>
</dbReference>
<accession>A0A6A4WGV3</accession>
<dbReference type="InterPro" id="IPR047288">
    <property type="entry name" value="Tudor_SGF29_rpt1"/>
</dbReference>
<dbReference type="CDD" id="cd20393">
    <property type="entry name" value="Tudor_SGF29_rpt1"/>
    <property type="match status" value="1"/>
</dbReference>
<dbReference type="InterPro" id="IPR047287">
    <property type="entry name" value="Tudor_SGF29_rpt2"/>
</dbReference>
<evidence type="ECO:0000256" key="4">
    <source>
        <dbReference type="ARBA" id="ARBA00023163"/>
    </source>
</evidence>
<dbReference type="Gene3D" id="2.30.30.140">
    <property type="match status" value="2"/>
</dbReference>
<dbReference type="AlphaFoldDB" id="A0A6A4WGV3"/>
<keyword evidence="3" id="KW-0175">Coiled coil</keyword>
<organism evidence="8 9">
    <name type="scientific">Amphibalanus amphitrite</name>
    <name type="common">Striped barnacle</name>
    <name type="synonym">Balanus amphitrite</name>
    <dbReference type="NCBI Taxonomy" id="1232801"/>
    <lineage>
        <taxon>Eukaryota</taxon>
        <taxon>Metazoa</taxon>
        <taxon>Ecdysozoa</taxon>
        <taxon>Arthropoda</taxon>
        <taxon>Crustacea</taxon>
        <taxon>Multicrustacea</taxon>
        <taxon>Cirripedia</taxon>
        <taxon>Thoracica</taxon>
        <taxon>Thoracicalcarea</taxon>
        <taxon>Balanomorpha</taxon>
        <taxon>Balanoidea</taxon>
        <taxon>Balanidae</taxon>
        <taxon>Amphibalaninae</taxon>
        <taxon>Amphibalanus</taxon>
    </lineage>
</organism>
<dbReference type="OrthoDB" id="70250at2759"/>
<dbReference type="PANTHER" id="PTHR21539">
    <property type="entry name" value="SAGA-ASSOCIATED FACTOR 29"/>
    <property type="match status" value="1"/>
</dbReference>
<dbReference type="GO" id="GO:0005634">
    <property type="term" value="C:nucleus"/>
    <property type="evidence" value="ECO:0007669"/>
    <property type="project" value="UniProtKB-SubCell"/>
</dbReference>
<dbReference type="GO" id="GO:0000124">
    <property type="term" value="C:SAGA complex"/>
    <property type="evidence" value="ECO:0007669"/>
    <property type="project" value="InterPro"/>
</dbReference>
<evidence type="ECO:0000256" key="2">
    <source>
        <dbReference type="ARBA" id="ARBA00023015"/>
    </source>
</evidence>
<feature type="domain" description="SGF29 C-terminal" evidence="7">
    <location>
        <begin position="155"/>
        <end position="296"/>
    </location>
</feature>
<evidence type="ECO:0000256" key="6">
    <source>
        <dbReference type="SAM" id="MobiDB-lite"/>
    </source>
</evidence>
<reference evidence="8 9" key="1">
    <citation type="submission" date="2019-07" db="EMBL/GenBank/DDBJ databases">
        <title>Draft genome assembly of a fouling barnacle, Amphibalanus amphitrite (Darwin, 1854): The first reference genome for Thecostraca.</title>
        <authorList>
            <person name="Kim W."/>
        </authorList>
    </citation>
    <scope>NUCLEOTIDE SEQUENCE [LARGE SCALE GENOMIC DNA]</scope>
    <source>
        <strain evidence="8">SNU_AA5</strain>
        <tissue evidence="8">Soma without cirri and trophi</tissue>
    </source>
</reference>
<dbReference type="EMBL" id="VIIS01000647">
    <property type="protein sequence ID" value="KAF0306646.1"/>
    <property type="molecule type" value="Genomic_DNA"/>
</dbReference>
<protein>
    <submittedName>
        <fullName evidence="8">SAGA-associated factor 29</fullName>
    </submittedName>
</protein>
<comment type="subcellular location">
    <subcellularLocation>
        <location evidence="1">Nucleus</location>
    </subcellularLocation>
</comment>
<evidence type="ECO:0000256" key="3">
    <source>
        <dbReference type="ARBA" id="ARBA00023054"/>
    </source>
</evidence>
<name>A0A6A4WGV3_AMPAM</name>
<dbReference type="FunFam" id="2.30.30.140:FF:000029">
    <property type="entry name" value="SAGA-associated factor 29 homolog"/>
    <property type="match status" value="1"/>
</dbReference>
<dbReference type="GO" id="GO:0140672">
    <property type="term" value="C:ATAC complex"/>
    <property type="evidence" value="ECO:0007669"/>
    <property type="project" value="UniProtKB-ARBA"/>
</dbReference>
<feature type="region of interest" description="Disordered" evidence="6">
    <location>
        <begin position="1"/>
        <end position="31"/>
    </location>
</feature>
<dbReference type="InterPro" id="IPR037802">
    <property type="entry name" value="SGF29"/>
</dbReference>
<dbReference type="CDD" id="cd20394">
    <property type="entry name" value="Tudor_SGF29_rpt2"/>
    <property type="match status" value="1"/>
</dbReference>
<evidence type="ECO:0000313" key="8">
    <source>
        <dbReference type="EMBL" id="KAF0306646.1"/>
    </source>
</evidence>
<evidence type="ECO:0000256" key="5">
    <source>
        <dbReference type="ARBA" id="ARBA00023242"/>
    </source>
</evidence>